<dbReference type="AlphaFoldDB" id="A0A6A5HSL8"/>
<evidence type="ECO:0000256" key="2">
    <source>
        <dbReference type="ARBA" id="ARBA00004186"/>
    </source>
</evidence>
<dbReference type="EMBL" id="WUAV01000001">
    <property type="protein sequence ID" value="KAF1770699.1"/>
    <property type="molecule type" value="Genomic_DNA"/>
</dbReference>
<dbReference type="PANTHER" id="PTHR13142">
    <property type="entry name" value="INNER CENTROMERE PROTEIN"/>
    <property type="match status" value="1"/>
</dbReference>
<evidence type="ECO:0000256" key="1">
    <source>
        <dbReference type="ARBA" id="ARBA00004123"/>
    </source>
</evidence>
<dbReference type="CTD" id="9810478"/>
<reference evidence="8 9" key="1">
    <citation type="submission" date="2019-12" db="EMBL/GenBank/DDBJ databases">
        <title>Chromosome-level assembly of the Caenorhabditis remanei genome.</title>
        <authorList>
            <person name="Teterina A.A."/>
            <person name="Willis J.H."/>
            <person name="Phillips P.C."/>
        </authorList>
    </citation>
    <scope>NUCLEOTIDE SEQUENCE [LARGE SCALE GENOMIC DNA]</scope>
    <source>
        <strain evidence="8 9">PX506</strain>
        <tissue evidence="8">Whole organism</tissue>
    </source>
</reference>
<dbReference type="GeneID" id="9810478"/>
<protein>
    <recommendedName>
        <fullName evidence="7">Inner centromere protein ARK-binding domain-containing protein</fullName>
    </recommendedName>
</protein>
<proteinExistence type="inferred from homology"/>
<dbReference type="RefSeq" id="XP_053592116.1">
    <property type="nucleotide sequence ID" value="XM_053723471.1"/>
</dbReference>
<evidence type="ECO:0000259" key="7">
    <source>
        <dbReference type="Pfam" id="PF03941"/>
    </source>
</evidence>
<comment type="similarity">
    <text evidence="3">Belongs to the INCENP family.</text>
</comment>
<dbReference type="PANTHER" id="PTHR13142:SF2">
    <property type="entry name" value="PROTEIN CBG02222"/>
    <property type="match status" value="1"/>
</dbReference>
<evidence type="ECO:0000256" key="5">
    <source>
        <dbReference type="ARBA" id="ARBA00023212"/>
    </source>
</evidence>
<evidence type="ECO:0000313" key="8">
    <source>
        <dbReference type="EMBL" id="KAF1770699.1"/>
    </source>
</evidence>
<comment type="caution">
    <text evidence="8">The sequence shown here is derived from an EMBL/GenBank/DDBJ whole genome shotgun (WGS) entry which is preliminary data.</text>
</comment>
<name>A0A6A5HSL8_CAERE</name>
<keyword evidence="5" id="KW-0206">Cytoskeleton</keyword>
<feature type="domain" description="Inner centromere protein ARK-binding" evidence="7">
    <location>
        <begin position="413"/>
        <end position="468"/>
    </location>
</feature>
<keyword evidence="6" id="KW-0539">Nucleus</keyword>
<dbReference type="InterPro" id="IPR005635">
    <property type="entry name" value="Inner_centromere_prot_ARK-bd"/>
</dbReference>
<dbReference type="Proteomes" id="UP000483820">
    <property type="component" value="Chromosome I"/>
</dbReference>
<evidence type="ECO:0000313" key="9">
    <source>
        <dbReference type="Proteomes" id="UP000483820"/>
    </source>
</evidence>
<organism evidence="8 9">
    <name type="scientific">Caenorhabditis remanei</name>
    <name type="common">Caenorhabditis vulgaris</name>
    <dbReference type="NCBI Taxonomy" id="31234"/>
    <lineage>
        <taxon>Eukaryota</taxon>
        <taxon>Metazoa</taxon>
        <taxon>Ecdysozoa</taxon>
        <taxon>Nematoda</taxon>
        <taxon>Chromadorea</taxon>
        <taxon>Rhabditida</taxon>
        <taxon>Rhabditina</taxon>
        <taxon>Rhabditomorpha</taxon>
        <taxon>Rhabditoidea</taxon>
        <taxon>Rhabditidae</taxon>
        <taxon>Peloderinae</taxon>
        <taxon>Caenorhabditis</taxon>
    </lineage>
</organism>
<evidence type="ECO:0000256" key="4">
    <source>
        <dbReference type="ARBA" id="ARBA00022490"/>
    </source>
</evidence>
<dbReference type="Gene3D" id="6.10.250.2990">
    <property type="match status" value="1"/>
</dbReference>
<dbReference type="GO" id="GO:0005634">
    <property type="term" value="C:nucleus"/>
    <property type="evidence" value="ECO:0007669"/>
    <property type="project" value="UniProtKB-SubCell"/>
</dbReference>
<keyword evidence="4" id="KW-0963">Cytoplasm</keyword>
<evidence type="ECO:0000256" key="3">
    <source>
        <dbReference type="ARBA" id="ARBA00010042"/>
    </source>
</evidence>
<evidence type="ECO:0000256" key="6">
    <source>
        <dbReference type="ARBA" id="ARBA00023242"/>
    </source>
</evidence>
<sequence length="483" mass="55180">MAPQTRNGRKKVVKVIPGTTIELKKNCGFKWIFKNERNRYGRIGNDIIKDTILKIDGMTTGNKDSDRILNYYRNALSDCINIFPESHETPAAKTRKIKKELVVKEEVEAEKEEETMTISETSYTSEALAVRSETLTSSDDECDETAISQQLEEMSITEEMELNIPLHTSTPLRENSIISVIKQEEIQVFGVVEKAETTQIDGSEVRILKSSNKKTFISQRKDWISKREVKPTLGLENQSESTINLETPTHSGYRRNLFATKSESIVSTIPKPEPSILRNPKPENIEKKNHLSFLRSKVLNTKLEKGREIMKQKAAVIERKPVQIEKKSSSYKSPARNIPILKRTEMMSSHHRPLKKTRVQTFPEKEKKAPLLKTPVPVLSIPDTTLQTNTLKKTDTSYQNKTLLDYGLDYLSNEEDTDDECNPKNKIPSWAANFDVIADNVRKQFENPPFDIVEFFGEIEKPNLLEIFGTKTRGKKRGSSTCW</sequence>
<gene>
    <name evidence="8" type="ORF">GCK72_002520</name>
</gene>
<dbReference type="Pfam" id="PF03941">
    <property type="entry name" value="INCENP_ARK-bind"/>
    <property type="match status" value="1"/>
</dbReference>
<accession>A0A6A5HSL8</accession>
<comment type="subcellular location">
    <subcellularLocation>
        <location evidence="2">Cytoplasm</location>
        <location evidence="2">Cytoskeleton</location>
        <location evidence="2">Spindle</location>
    </subcellularLocation>
    <subcellularLocation>
        <location evidence="1">Nucleus</location>
    </subcellularLocation>
</comment>
<dbReference type="GO" id="GO:0005819">
    <property type="term" value="C:spindle"/>
    <property type="evidence" value="ECO:0007669"/>
    <property type="project" value="UniProtKB-SubCell"/>
</dbReference>
<dbReference type="KEGG" id="crq:GCK72_002520"/>